<sequence length="606" mass="61380">MANKFIPLEEAAQLLGVPTEKLVEMRSSGDVRAFKDGASWKFPKDEIDRLLADGIEGDSGIYTGFGISDDEGSAILVDEQGAGSGSRIIGGNSSPADDGDLEIGGEPEGQGSDVALVARSNDDAGSDSDVQIIANELKIDSDDLVTDSGAGGDVLDSFEESAAEKISLSLADDSMGDLELATSGHSPVEDDEVDLSIDLSLAGDSPSDGGDIDLSLADDAASDGGDIDLSLSEPATGESDLDLTFEQDYDDVAGSGQGDSAIHPPKISLGADSDVDDPLGDLGLMEDSDDEIDLSDSPAIKTPQRKSGNDVLSELDLLGVDQGGSGSLISGDSEPSLLGDLDMESALSDISDIDDALNDDDDLVISGDDDDLVLGGAGSDISVVGDSGINLMSPSDSGLSLESEPLDLAGSSISALDLGGDGSGVTPGSGPGSSGRSAGGSGSLVDFKADEEFQLSPSGIGLEADDDSASQVIEVEESDAFGAAMDLGDAGFVDPSTGDGRGWADRNELLADDAEGIDEAGLVADGVEEDLIVANAPVPQAAAVAPGYEVPFSIWNVSALAGILVMMSVGGMMTTDLVRNLWTYSETTSPISSLTETILSALGMNG</sequence>
<keyword evidence="4" id="KW-1185">Reference proteome</keyword>
<proteinExistence type="predicted"/>
<dbReference type="OrthoDB" id="283946at2"/>
<feature type="compositionally biased region" description="Gly residues" evidence="1">
    <location>
        <begin position="419"/>
        <end position="442"/>
    </location>
</feature>
<feature type="compositionally biased region" description="Low complexity" evidence="1">
    <location>
        <begin position="85"/>
        <end position="94"/>
    </location>
</feature>
<feature type="compositionally biased region" description="Acidic residues" evidence="1">
    <location>
        <begin position="239"/>
        <end position="251"/>
    </location>
</feature>
<evidence type="ECO:0000259" key="2">
    <source>
        <dbReference type="Pfam" id="PF12728"/>
    </source>
</evidence>
<evidence type="ECO:0000256" key="1">
    <source>
        <dbReference type="SAM" id="MobiDB-lite"/>
    </source>
</evidence>
<feature type="compositionally biased region" description="Low complexity" evidence="1">
    <location>
        <begin position="207"/>
        <end position="230"/>
    </location>
</feature>
<dbReference type="AlphaFoldDB" id="A0A517LTW7"/>
<dbReference type="KEGG" id="ruv:EC9_02260"/>
<evidence type="ECO:0000313" key="4">
    <source>
        <dbReference type="Proteomes" id="UP000319557"/>
    </source>
</evidence>
<gene>
    <name evidence="3" type="ORF">EC9_02260</name>
</gene>
<feature type="region of interest" description="Disordered" evidence="1">
    <location>
        <begin position="418"/>
        <end position="443"/>
    </location>
</feature>
<feature type="region of interest" description="Disordered" evidence="1">
    <location>
        <begin position="178"/>
        <end position="307"/>
    </location>
</feature>
<name>A0A517LTW7_9BACT</name>
<feature type="compositionally biased region" description="Acidic residues" evidence="1">
    <location>
        <begin position="273"/>
        <end position="294"/>
    </location>
</feature>
<feature type="region of interest" description="Disordered" evidence="1">
    <location>
        <begin position="84"/>
        <end position="110"/>
    </location>
</feature>
<dbReference type="Proteomes" id="UP000319557">
    <property type="component" value="Chromosome"/>
</dbReference>
<dbReference type="RefSeq" id="WP_145341631.1">
    <property type="nucleotide sequence ID" value="NZ_CP036261.1"/>
</dbReference>
<dbReference type="EMBL" id="CP036261">
    <property type="protein sequence ID" value="QDS86068.1"/>
    <property type="molecule type" value="Genomic_DNA"/>
</dbReference>
<feature type="domain" description="Helix-turn-helix" evidence="2">
    <location>
        <begin position="9"/>
        <end position="52"/>
    </location>
</feature>
<accession>A0A517LTW7</accession>
<reference evidence="3 4" key="1">
    <citation type="submission" date="2019-02" db="EMBL/GenBank/DDBJ databases">
        <title>Deep-cultivation of Planctomycetes and their phenomic and genomic characterization uncovers novel biology.</title>
        <authorList>
            <person name="Wiegand S."/>
            <person name="Jogler M."/>
            <person name="Boedeker C."/>
            <person name="Pinto D."/>
            <person name="Vollmers J."/>
            <person name="Rivas-Marin E."/>
            <person name="Kohn T."/>
            <person name="Peeters S.H."/>
            <person name="Heuer A."/>
            <person name="Rast P."/>
            <person name="Oberbeckmann S."/>
            <person name="Bunk B."/>
            <person name="Jeske O."/>
            <person name="Meyerdierks A."/>
            <person name="Storesund J.E."/>
            <person name="Kallscheuer N."/>
            <person name="Luecker S."/>
            <person name="Lage O.M."/>
            <person name="Pohl T."/>
            <person name="Merkel B.J."/>
            <person name="Hornburger P."/>
            <person name="Mueller R.-W."/>
            <person name="Bruemmer F."/>
            <person name="Labrenz M."/>
            <person name="Spormann A.M."/>
            <person name="Op den Camp H."/>
            <person name="Overmann J."/>
            <person name="Amann R."/>
            <person name="Jetten M.S.M."/>
            <person name="Mascher T."/>
            <person name="Medema M.H."/>
            <person name="Devos D.P."/>
            <person name="Kaster A.-K."/>
            <person name="Ovreas L."/>
            <person name="Rohde M."/>
            <person name="Galperin M.Y."/>
            <person name="Jogler C."/>
        </authorList>
    </citation>
    <scope>NUCLEOTIDE SEQUENCE [LARGE SCALE GENOMIC DNA]</scope>
    <source>
        <strain evidence="3 4">EC9</strain>
    </source>
</reference>
<dbReference type="InterPro" id="IPR041657">
    <property type="entry name" value="HTH_17"/>
</dbReference>
<dbReference type="Pfam" id="PF12728">
    <property type="entry name" value="HTH_17"/>
    <property type="match status" value="1"/>
</dbReference>
<protein>
    <submittedName>
        <fullName evidence="3">Helix-turn-helix domain protein</fullName>
    </submittedName>
</protein>
<evidence type="ECO:0000313" key="3">
    <source>
        <dbReference type="EMBL" id="QDS86068.1"/>
    </source>
</evidence>
<organism evidence="3 4">
    <name type="scientific">Rosistilla ulvae</name>
    <dbReference type="NCBI Taxonomy" id="1930277"/>
    <lineage>
        <taxon>Bacteria</taxon>
        <taxon>Pseudomonadati</taxon>
        <taxon>Planctomycetota</taxon>
        <taxon>Planctomycetia</taxon>
        <taxon>Pirellulales</taxon>
        <taxon>Pirellulaceae</taxon>
        <taxon>Rosistilla</taxon>
    </lineage>
</organism>